<dbReference type="Gene3D" id="2.40.50.910">
    <property type="entry name" value="Type VII secretion system EccB, repeat 3 domain"/>
    <property type="match status" value="1"/>
</dbReference>
<keyword evidence="12" id="KW-1185">Reference proteome</keyword>
<feature type="transmembrane region" description="Helical" evidence="10">
    <location>
        <begin position="39"/>
        <end position="62"/>
    </location>
</feature>
<organism evidence="11 12">
    <name type="scientific">Actinomadura rayongensis</name>
    <dbReference type="NCBI Taxonomy" id="1429076"/>
    <lineage>
        <taxon>Bacteria</taxon>
        <taxon>Bacillati</taxon>
        <taxon>Actinomycetota</taxon>
        <taxon>Actinomycetes</taxon>
        <taxon>Streptosporangiales</taxon>
        <taxon>Thermomonosporaceae</taxon>
        <taxon>Actinomadura</taxon>
    </lineage>
</organism>
<evidence type="ECO:0000313" key="12">
    <source>
        <dbReference type="Proteomes" id="UP000431901"/>
    </source>
</evidence>
<dbReference type="Gene3D" id="3.30.2390.20">
    <property type="entry name" value="Type VII secretion system EccB, repeat 1 domain"/>
    <property type="match status" value="1"/>
</dbReference>
<keyword evidence="5" id="KW-0547">Nucleotide-binding</keyword>
<evidence type="ECO:0000256" key="8">
    <source>
        <dbReference type="ARBA" id="ARBA00022989"/>
    </source>
</evidence>
<comment type="caution">
    <text evidence="11">The sequence shown here is derived from an EMBL/GenBank/DDBJ whole genome shotgun (WGS) entry which is preliminary data.</text>
</comment>
<dbReference type="OrthoDB" id="3847604at2"/>
<comment type="similarity">
    <text evidence="2">Belongs to the EccB family.</text>
</comment>
<keyword evidence="8 10" id="KW-1133">Transmembrane helix</keyword>
<evidence type="ECO:0000256" key="10">
    <source>
        <dbReference type="SAM" id="Phobius"/>
    </source>
</evidence>
<dbReference type="PANTHER" id="PTHR40765">
    <property type="entry name" value="ESX-2 SECRETION SYSTEM ATPASE ECCB2"/>
    <property type="match status" value="1"/>
</dbReference>
<dbReference type="AlphaFoldDB" id="A0A6I4W4G0"/>
<evidence type="ECO:0000256" key="5">
    <source>
        <dbReference type="ARBA" id="ARBA00022741"/>
    </source>
</evidence>
<dbReference type="GO" id="GO:0005576">
    <property type="term" value="C:extracellular region"/>
    <property type="evidence" value="ECO:0007669"/>
    <property type="project" value="TreeGrafter"/>
</dbReference>
<evidence type="ECO:0000313" key="11">
    <source>
        <dbReference type="EMBL" id="MXQ64328.1"/>
    </source>
</evidence>
<dbReference type="GO" id="GO:0005886">
    <property type="term" value="C:plasma membrane"/>
    <property type="evidence" value="ECO:0007669"/>
    <property type="project" value="UniProtKB-SubCell"/>
</dbReference>
<evidence type="ECO:0000256" key="2">
    <source>
        <dbReference type="ARBA" id="ARBA00008149"/>
    </source>
</evidence>
<dbReference type="NCBIfam" id="TIGR03919">
    <property type="entry name" value="T7SS_EccB"/>
    <property type="match status" value="1"/>
</dbReference>
<keyword evidence="6" id="KW-0378">Hydrolase</keyword>
<dbReference type="GO" id="GO:0005524">
    <property type="term" value="F:ATP binding"/>
    <property type="evidence" value="ECO:0007669"/>
    <property type="project" value="UniProtKB-KW"/>
</dbReference>
<accession>A0A6I4W4G0</accession>
<proteinExistence type="inferred from homology"/>
<gene>
    <name evidence="11" type="primary">eccB</name>
    <name evidence="11" type="ORF">GQ466_09790</name>
</gene>
<dbReference type="Proteomes" id="UP000431901">
    <property type="component" value="Unassembled WGS sequence"/>
</dbReference>
<keyword evidence="3" id="KW-1003">Cell membrane</keyword>
<evidence type="ECO:0000256" key="7">
    <source>
        <dbReference type="ARBA" id="ARBA00022840"/>
    </source>
</evidence>
<protein>
    <submittedName>
        <fullName evidence="11">Type VII secretion protein EccB</fullName>
    </submittedName>
</protein>
<reference evidence="11 12" key="1">
    <citation type="submission" date="2019-12" db="EMBL/GenBank/DDBJ databases">
        <title>Nocardia macrotermitis sp. nov. and Nocardia aurantia sp. nov., isolated from the gut of the fungus growing-termite Macrotermes natalensis.</title>
        <authorList>
            <person name="Christine B."/>
            <person name="Rene B."/>
        </authorList>
    </citation>
    <scope>NUCLEOTIDE SEQUENCE [LARGE SCALE GENOMIC DNA]</scope>
    <source>
        <strain evidence="11 12">DSM 102126</strain>
    </source>
</reference>
<dbReference type="Pfam" id="PF05108">
    <property type="entry name" value="T7SS_ESX1_EccB"/>
    <property type="match status" value="1"/>
</dbReference>
<dbReference type="InterPro" id="IPR042485">
    <property type="entry name" value="T7SS_EccB_R3"/>
</dbReference>
<dbReference type="RefSeq" id="WP_161102575.1">
    <property type="nucleotide sequence ID" value="NZ_JBHLYI010000013.1"/>
</dbReference>
<keyword evidence="7" id="KW-0067">ATP-binding</keyword>
<dbReference type="InterPro" id="IPR044857">
    <property type="entry name" value="T7SS_EccB_R1"/>
</dbReference>
<dbReference type="InterPro" id="IPR007795">
    <property type="entry name" value="T7SS_EccB"/>
</dbReference>
<dbReference type="EMBL" id="WUTW01000002">
    <property type="protein sequence ID" value="MXQ64328.1"/>
    <property type="molecule type" value="Genomic_DNA"/>
</dbReference>
<keyword evidence="4 10" id="KW-0812">Transmembrane</keyword>
<dbReference type="GO" id="GO:0016787">
    <property type="term" value="F:hydrolase activity"/>
    <property type="evidence" value="ECO:0007669"/>
    <property type="project" value="UniProtKB-KW"/>
</dbReference>
<name>A0A6I4W4G0_9ACTN</name>
<keyword evidence="9 10" id="KW-0472">Membrane</keyword>
<evidence type="ECO:0000256" key="1">
    <source>
        <dbReference type="ARBA" id="ARBA00004162"/>
    </source>
</evidence>
<comment type="subcellular location">
    <subcellularLocation>
        <location evidence="1">Cell membrane</location>
        <topology evidence="1">Single-pass membrane protein</topology>
    </subcellularLocation>
</comment>
<evidence type="ECO:0000256" key="4">
    <source>
        <dbReference type="ARBA" id="ARBA00022692"/>
    </source>
</evidence>
<evidence type="ECO:0000256" key="9">
    <source>
        <dbReference type="ARBA" id="ARBA00023136"/>
    </source>
</evidence>
<sequence>MQTRKDLYQAYRLTTQRVALALLQGRPSAAESPLRRTGVGTLCGVMVAVLIAAGFGISGLIFKGGAGGLERPGVLVIEKETGASYAYSAETRRMVPFVNYASARLAMPDASIQRRSVSSRSLAKYARGPLTGIEGAPESLPDPARLGRGPWSLCVRTVANGAAVVSLVGGRDVGGRGLSDGEAVLVRAGGRPWLVWHDRRMRISVEDARALTAEEPVLVDARWLNGLPQGPDFTAPSVPGWGSRAPGPDGAPTPVGQVFEVAAVAGTPARWYVQLRDGLSSISQTQARLLLEAAGTRPDGPGQVRVIPPGVAAARPSRTNLHSDDLPEDPPRPIGYASSVPLCVVYRGTDKLSMDARFTVGATLPAMTGNSISAGLDQVVISGGGTFAGTLALPGHRPQAYALITDQGVRYPVATAADVAKLGYSMADAAPVPANLMQLFRDGPVLASDAARRPVPAR</sequence>
<evidence type="ECO:0000256" key="3">
    <source>
        <dbReference type="ARBA" id="ARBA00022475"/>
    </source>
</evidence>
<evidence type="ECO:0000256" key="6">
    <source>
        <dbReference type="ARBA" id="ARBA00022801"/>
    </source>
</evidence>
<dbReference type="PANTHER" id="PTHR40765:SF2">
    <property type="entry name" value="ESX-2 SECRETION SYSTEM ATPASE ECCB2"/>
    <property type="match status" value="1"/>
</dbReference>